<dbReference type="PANTHER" id="PTHR43429">
    <property type="entry name" value="PYRIDINE NUCLEOTIDE-DISULFIDE OXIDOREDUCTASE DOMAIN-CONTAINING"/>
    <property type="match status" value="1"/>
</dbReference>
<accession>A0A2N8ZN00</accession>
<dbReference type="EMBL" id="LT960612">
    <property type="protein sequence ID" value="SON53285.1"/>
    <property type="molecule type" value="Genomic_DNA"/>
</dbReference>
<evidence type="ECO:0000259" key="7">
    <source>
        <dbReference type="PROSITE" id="PS50206"/>
    </source>
</evidence>
<keyword evidence="3" id="KW-0285">Flavoprotein</keyword>
<dbReference type="Pfam" id="PF07992">
    <property type="entry name" value="Pyr_redox_2"/>
    <property type="match status" value="1"/>
</dbReference>
<keyword evidence="4" id="KW-0274">FAD</keyword>
<evidence type="ECO:0000256" key="3">
    <source>
        <dbReference type="ARBA" id="ARBA00022630"/>
    </source>
</evidence>
<dbReference type="PRINTS" id="PR00368">
    <property type="entry name" value="FADPNR"/>
</dbReference>
<evidence type="ECO:0000256" key="4">
    <source>
        <dbReference type="ARBA" id="ARBA00022827"/>
    </source>
</evidence>
<reference evidence="8 9" key="1">
    <citation type="submission" date="2017-10" db="EMBL/GenBank/DDBJ databases">
        <authorList>
            <person name="Banno H."/>
            <person name="Chua N.-H."/>
        </authorList>
    </citation>
    <scope>NUCLEOTIDE SEQUENCE [LARGE SCALE GENOMIC DNA]</scope>
    <source>
        <strain evidence="8">Vibrio tapetis CECT4600</strain>
    </source>
</reference>
<evidence type="ECO:0000256" key="1">
    <source>
        <dbReference type="ARBA" id="ARBA00001974"/>
    </source>
</evidence>
<dbReference type="InterPro" id="IPR004099">
    <property type="entry name" value="Pyr_nucl-diS_OxRdtase_dimer"/>
</dbReference>
<dbReference type="Proteomes" id="UP000235828">
    <property type="component" value="Chromosome B"/>
</dbReference>
<sequence>MTKIVIVGGVAGGASAAARARRLSEDAEIIMFERGPFVSFANCGLPYHIGGDIQERSKLLLQTPESFLARFNVDVRVMNEVVGINRQNKSVTIKNLLDNSEYTENYDFLLLSPGAAPIVPPIPGIDNPLTHSLRNIPDMDRILRTLEMNKPEHATVVGGGFIGLEMMEAFHQLGIKTTLVEMADQVMTSVDKEMAGYAHAEIRNKGVDLRLGVALESIEFQPNTSIASVDSGESTDHQHLTGQLTLSLNNGDSFDTDVLIMAIGVRPETSLAIEAGLQIGTLGGIYTNEQMQTSDPAIYAVGDAIEEKDFVTGEQTLVPLAGPANRQGRMAADNMLGRNETYQGTQGTAICKIFDLAVASVGKNEKQLIKEGIDYEKVYVHTASHASYYPGAEIVSLKLIYAPNSGKILGAQATGKDGVDKRIDVLAVAQRAGMTIEQLQHLELTYAPPYGSAKDVINQAAFVATNLMNNTAKGIHYHDVDTLSNYQIMIDVRTPGEVANGCIEGAINIPVDQLRQRMDELPKDKEIVICCQVGLRGHVAYRQLVNNGFRARNMIGGYRTYKFAQA</sequence>
<dbReference type="InterPro" id="IPR036188">
    <property type="entry name" value="FAD/NAD-bd_sf"/>
</dbReference>
<feature type="domain" description="Rhodanese" evidence="7">
    <location>
        <begin position="490"/>
        <end position="566"/>
    </location>
</feature>
<dbReference type="InterPro" id="IPR050260">
    <property type="entry name" value="FAD-bd_OxRdtase"/>
</dbReference>
<dbReference type="SUPFAM" id="SSF55424">
    <property type="entry name" value="FAD/NAD-linked reductases, dimerisation (C-terminal) domain"/>
    <property type="match status" value="1"/>
</dbReference>
<protein>
    <submittedName>
        <fullName evidence="8">Putative NADH oxidase</fullName>
    </submittedName>
</protein>
<dbReference type="PRINTS" id="PR00411">
    <property type="entry name" value="PNDRDTASEI"/>
</dbReference>
<keyword evidence="9" id="KW-1185">Reference proteome</keyword>
<comment type="similarity">
    <text evidence="2">Belongs to the class-III pyridine nucleotide-disulfide oxidoreductase family.</text>
</comment>
<dbReference type="AlphaFoldDB" id="A0A2N8ZN00"/>
<evidence type="ECO:0000256" key="2">
    <source>
        <dbReference type="ARBA" id="ARBA00009130"/>
    </source>
</evidence>
<evidence type="ECO:0000313" key="8">
    <source>
        <dbReference type="EMBL" id="SON53285.1"/>
    </source>
</evidence>
<dbReference type="SMART" id="SM00450">
    <property type="entry name" value="RHOD"/>
    <property type="match status" value="1"/>
</dbReference>
<dbReference type="InterPro" id="IPR016156">
    <property type="entry name" value="FAD/NAD-linked_Rdtase_dimer_sf"/>
</dbReference>
<name>A0A2N8ZN00_9VIBR</name>
<dbReference type="KEGG" id="vta:B1674"/>
<evidence type="ECO:0000256" key="6">
    <source>
        <dbReference type="ARBA" id="ARBA00023284"/>
    </source>
</evidence>
<dbReference type="InterPro" id="IPR001763">
    <property type="entry name" value="Rhodanese-like_dom"/>
</dbReference>
<proteinExistence type="inferred from homology"/>
<dbReference type="PANTHER" id="PTHR43429:SF1">
    <property type="entry name" value="NAD(P)H SULFUR OXIDOREDUCTASE (COA-DEPENDENT)"/>
    <property type="match status" value="1"/>
</dbReference>
<dbReference type="PROSITE" id="PS50206">
    <property type="entry name" value="RHODANESE_3"/>
    <property type="match status" value="1"/>
</dbReference>
<dbReference type="RefSeq" id="WP_102525323.1">
    <property type="nucleotide sequence ID" value="NZ_LT960612.1"/>
</dbReference>
<dbReference type="OrthoDB" id="9800167at2"/>
<keyword evidence="6" id="KW-0676">Redox-active center</keyword>
<dbReference type="SUPFAM" id="SSF52821">
    <property type="entry name" value="Rhodanese/Cell cycle control phosphatase"/>
    <property type="match status" value="1"/>
</dbReference>
<dbReference type="Pfam" id="PF02852">
    <property type="entry name" value="Pyr_redox_dim"/>
    <property type="match status" value="1"/>
</dbReference>
<organism evidence="8 9">
    <name type="scientific">Vibrio tapetis subsp. tapetis</name>
    <dbReference type="NCBI Taxonomy" id="1671868"/>
    <lineage>
        <taxon>Bacteria</taxon>
        <taxon>Pseudomonadati</taxon>
        <taxon>Pseudomonadota</taxon>
        <taxon>Gammaproteobacteria</taxon>
        <taxon>Vibrionales</taxon>
        <taxon>Vibrionaceae</taxon>
        <taxon>Vibrio</taxon>
    </lineage>
</organism>
<comment type="cofactor">
    <cofactor evidence="1">
        <name>FAD</name>
        <dbReference type="ChEBI" id="CHEBI:57692"/>
    </cofactor>
</comment>
<keyword evidence="5" id="KW-0560">Oxidoreductase</keyword>
<dbReference type="Gene3D" id="3.40.250.10">
    <property type="entry name" value="Rhodanese-like domain"/>
    <property type="match status" value="1"/>
</dbReference>
<dbReference type="GO" id="GO:0016491">
    <property type="term" value="F:oxidoreductase activity"/>
    <property type="evidence" value="ECO:0007669"/>
    <property type="project" value="UniProtKB-KW"/>
</dbReference>
<dbReference type="InterPro" id="IPR036873">
    <property type="entry name" value="Rhodanese-like_dom_sf"/>
</dbReference>
<dbReference type="Pfam" id="PF00581">
    <property type="entry name" value="Rhodanese"/>
    <property type="match status" value="1"/>
</dbReference>
<dbReference type="CDD" id="cd01524">
    <property type="entry name" value="RHOD_Pyr_redox"/>
    <property type="match status" value="1"/>
</dbReference>
<dbReference type="Gene3D" id="3.50.50.60">
    <property type="entry name" value="FAD/NAD(P)-binding domain"/>
    <property type="match status" value="2"/>
</dbReference>
<dbReference type="InterPro" id="IPR023753">
    <property type="entry name" value="FAD/NAD-binding_dom"/>
</dbReference>
<dbReference type="SUPFAM" id="SSF51905">
    <property type="entry name" value="FAD/NAD(P)-binding domain"/>
    <property type="match status" value="2"/>
</dbReference>
<gene>
    <name evidence="8" type="ORF">VTAP4600_B1674</name>
</gene>
<evidence type="ECO:0000256" key="5">
    <source>
        <dbReference type="ARBA" id="ARBA00023002"/>
    </source>
</evidence>
<evidence type="ECO:0000313" key="9">
    <source>
        <dbReference type="Proteomes" id="UP000235828"/>
    </source>
</evidence>